<dbReference type="GO" id="GO:0008663">
    <property type="term" value="F:2',3'-cyclic-nucleotide 2'-phosphodiesterase activity"/>
    <property type="evidence" value="ECO:0007669"/>
    <property type="project" value="TreeGrafter"/>
</dbReference>
<dbReference type="OrthoDB" id="9675250at2759"/>
<dbReference type="PANTHER" id="PTHR16509">
    <property type="match status" value="1"/>
</dbReference>
<dbReference type="InterPro" id="IPR004843">
    <property type="entry name" value="Calcineurin-like_PHP"/>
</dbReference>
<name>A0A2V3IZ27_9FLOR</name>
<dbReference type="EMBL" id="NBIV01000025">
    <property type="protein sequence ID" value="PXF47349.1"/>
    <property type="molecule type" value="Genomic_DNA"/>
</dbReference>
<evidence type="ECO:0000313" key="2">
    <source>
        <dbReference type="EMBL" id="PXF47349.1"/>
    </source>
</evidence>
<dbReference type="GO" id="GO:0030145">
    <property type="term" value="F:manganese ion binding"/>
    <property type="evidence" value="ECO:0007669"/>
    <property type="project" value="TreeGrafter"/>
</dbReference>
<proteinExistence type="predicted"/>
<sequence>MGYDEVEPVSLGIITDVQYANKPDVFIEHVGKIRLYSKVLSKTSASIKFINQRKVSCLLHLGDIIDGNETITKTQYDLSEVLKTFDQSRAPLWHVIGNHCLDAGRPHLLDRFGLNEAYYSRDFGNWRVIVLDTVEVSVHRVDNTELVEQAREFLEQNSSLPNAKDWNGGMSLCQKSWLRDTLSDASRRRMKSIVCGHLPIVANDHLQEHVMWESHWLVDLFTEYKHVVKAYFAGHFHQGGYVSRNGVHYVTCESVIDSSSLEGSAGIVDLWQDRIDITGYGDMTSRTLLLE</sequence>
<organism evidence="2 3">
    <name type="scientific">Gracilariopsis chorda</name>
    <dbReference type="NCBI Taxonomy" id="448386"/>
    <lineage>
        <taxon>Eukaryota</taxon>
        <taxon>Rhodophyta</taxon>
        <taxon>Florideophyceae</taxon>
        <taxon>Rhodymeniophycidae</taxon>
        <taxon>Gracilariales</taxon>
        <taxon>Gracilariaceae</taxon>
        <taxon>Gracilariopsis</taxon>
    </lineage>
</organism>
<dbReference type="GO" id="GO:0047734">
    <property type="term" value="F:CDP-glycerol diphosphatase activity"/>
    <property type="evidence" value="ECO:0007669"/>
    <property type="project" value="TreeGrafter"/>
</dbReference>
<reference evidence="2 3" key="1">
    <citation type="journal article" date="2018" name="Mol. Biol. Evol.">
        <title>Analysis of the draft genome of the red seaweed Gracilariopsis chorda provides insights into genome size evolution in Rhodophyta.</title>
        <authorList>
            <person name="Lee J."/>
            <person name="Yang E.C."/>
            <person name="Graf L."/>
            <person name="Yang J.H."/>
            <person name="Qiu H."/>
            <person name="Zel Zion U."/>
            <person name="Chan C.X."/>
            <person name="Stephens T.G."/>
            <person name="Weber A.P.M."/>
            <person name="Boo G.H."/>
            <person name="Boo S.M."/>
            <person name="Kim K.M."/>
            <person name="Shin Y."/>
            <person name="Jung M."/>
            <person name="Lee S.J."/>
            <person name="Yim H.S."/>
            <person name="Lee J.H."/>
            <person name="Bhattacharya D."/>
            <person name="Yoon H.S."/>
        </authorList>
    </citation>
    <scope>NUCLEOTIDE SEQUENCE [LARGE SCALE GENOMIC DNA]</scope>
    <source>
        <strain evidence="2 3">SKKU-2015</strain>
        <tissue evidence="2">Whole body</tissue>
    </source>
</reference>
<evidence type="ECO:0000259" key="1">
    <source>
        <dbReference type="Pfam" id="PF00149"/>
    </source>
</evidence>
<dbReference type="Proteomes" id="UP000247409">
    <property type="component" value="Unassembled WGS sequence"/>
</dbReference>
<evidence type="ECO:0000313" key="3">
    <source>
        <dbReference type="Proteomes" id="UP000247409"/>
    </source>
</evidence>
<dbReference type="InterPro" id="IPR029052">
    <property type="entry name" value="Metallo-depent_PP-like"/>
</dbReference>
<dbReference type="SUPFAM" id="SSF56300">
    <property type="entry name" value="Metallo-dependent phosphatases"/>
    <property type="match status" value="1"/>
</dbReference>
<dbReference type="PANTHER" id="PTHR16509:SF8">
    <property type="entry name" value="MANGANESE-DEPENDENT ADP-RIBOSE_CDP-ALCOHOL DIPHOSPHATASE"/>
    <property type="match status" value="1"/>
</dbReference>
<accession>A0A2V3IZ27</accession>
<keyword evidence="3" id="KW-1185">Reference proteome</keyword>
<dbReference type="Gene3D" id="3.60.21.10">
    <property type="match status" value="1"/>
</dbReference>
<protein>
    <submittedName>
        <fullName evidence="2">Manganese-dependent ADP-ribose/CDP-alcohol diphosphatase</fullName>
    </submittedName>
</protein>
<feature type="domain" description="Calcineurin-like phosphoesterase" evidence="1">
    <location>
        <begin position="13"/>
        <end position="238"/>
    </location>
</feature>
<dbReference type="AlphaFoldDB" id="A0A2V3IZ27"/>
<gene>
    <name evidence="2" type="ORF">BWQ96_02829</name>
</gene>
<comment type="caution">
    <text evidence="2">The sequence shown here is derived from an EMBL/GenBank/DDBJ whole genome shotgun (WGS) entry which is preliminary data.</text>
</comment>
<dbReference type="STRING" id="448386.A0A2V3IZ27"/>
<dbReference type="Pfam" id="PF00149">
    <property type="entry name" value="Metallophos"/>
    <property type="match status" value="1"/>
</dbReference>
<dbReference type="GO" id="GO:0047631">
    <property type="term" value="F:ADP-ribose diphosphatase activity"/>
    <property type="evidence" value="ECO:0007669"/>
    <property type="project" value="TreeGrafter"/>
</dbReference>